<dbReference type="Proteomes" id="UP000046373">
    <property type="component" value="Unassembled WGS sequence"/>
</dbReference>
<organism evidence="2 3">
    <name type="scientific">Mesorhizobium plurifarium</name>
    <dbReference type="NCBI Taxonomy" id="69974"/>
    <lineage>
        <taxon>Bacteria</taxon>
        <taxon>Pseudomonadati</taxon>
        <taxon>Pseudomonadota</taxon>
        <taxon>Alphaproteobacteria</taxon>
        <taxon>Hyphomicrobiales</taxon>
        <taxon>Phyllobacteriaceae</taxon>
        <taxon>Mesorhizobium</taxon>
    </lineage>
</organism>
<dbReference type="AlphaFoldDB" id="A0A090FLF9"/>
<dbReference type="EMBL" id="CCNB01000043">
    <property type="protein sequence ID" value="CDX44824.1"/>
    <property type="molecule type" value="Genomic_DNA"/>
</dbReference>
<name>A0A090FLF9_MESPL</name>
<gene>
    <name evidence="2" type="ORF">MPLDJ20_60738</name>
</gene>
<feature type="region of interest" description="Disordered" evidence="1">
    <location>
        <begin position="1"/>
        <end position="38"/>
    </location>
</feature>
<sequence length="38" mass="3825">MPSDNGSTASIKHPVPPGDVGGPTKKHRTSILDILSGG</sequence>
<feature type="compositionally biased region" description="Polar residues" evidence="1">
    <location>
        <begin position="1"/>
        <end position="10"/>
    </location>
</feature>
<protein>
    <submittedName>
        <fullName evidence="2">Uncharacterized protein</fullName>
    </submittedName>
</protein>
<evidence type="ECO:0000256" key="1">
    <source>
        <dbReference type="SAM" id="MobiDB-lite"/>
    </source>
</evidence>
<accession>A0A090FLF9</accession>
<evidence type="ECO:0000313" key="3">
    <source>
        <dbReference type="Proteomes" id="UP000046373"/>
    </source>
</evidence>
<proteinExistence type="predicted"/>
<evidence type="ECO:0000313" key="2">
    <source>
        <dbReference type="EMBL" id="CDX44824.1"/>
    </source>
</evidence>
<reference evidence="2 3" key="1">
    <citation type="submission" date="2014-08" db="EMBL/GenBank/DDBJ databases">
        <authorList>
            <person name="Moulin Lionel"/>
        </authorList>
    </citation>
    <scope>NUCLEOTIDE SEQUENCE [LARGE SCALE GENOMIC DNA]</scope>
</reference>